<comment type="caution">
    <text evidence="2">The sequence shown here is derived from an EMBL/GenBank/DDBJ whole genome shotgun (WGS) entry which is preliminary data.</text>
</comment>
<dbReference type="InterPro" id="IPR029058">
    <property type="entry name" value="AB_hydrolase_fold"/>
</dbReference>
<sequence>MTKKLLLIIFEIMLVFSGYSQYPPVFKNSIYGNNPKAGHYANVRGFKMYYEIYGKGEPLLLIHGNGGSINNFSGQIPFFAKSYQVIAVDSRAQGKSVDNGDSLSYEMMAEDFNGLLDELHIKSCNVIGWSDGGNNGLLLAIHHPDKVNKLVVTGANIWIDARAFPPDMLEIPDVLLDSLSKLPQTAEVKNAIKVWKLVYQEPNITLPQLNSIKCQTLVIGGDHDIILPSHTVQIADNIPKSNLWILPNSGHSTLINYKNKFNNTVEFFLKTPYRIIKGMNRIN</sequence>
<dbReference type="PANTHER" id="PTHR46331:SF2">
    <property type="entry name" value="VALACYCLOVIR HYDROLASE"/>
    <property type="match status" value="1"/>
</dbReference>
<proteinExistence type="predicted"/>
<accession>A0A9D7S8Z9</accession>
<dbReference type="Gene3D" id="3.40.50.1820">
    <property type="entry name" value="alpha/beta hydrolase"/>
    <property type="match status" value="1"/>
</dbReference>
<evidence type="ECO:0000313" key="2">
    <source>
        <dbReference type="EMBL" id="MBK9717963.1"/>
    </source>
</evidence>
<gene>
    <name evidence="2" type="ORF">IPO85_10680</name>
</gene>
<dbReference type="PRINTS" id="PR00111">
    <property type="entry name" value="ABHYDROLASE"/>
</dbReference>
<keyword evidence="2" id="KW-0378">Hydrolase</keyword>
<dbReference type="Pfam" id="PF00561">
    <property type="entry name" value="Abhydrolase_1"/>
    <property type="match status" value="1"/>
</dbReference>
<dbReference type="InterPro" id="IPR000073">
    <property type="entry name" value="AB_hydrolase_1"/>
</dbReference>
<dbReference type="PANTHER" id="PTHR46331">
    <property type="entry name" value="VALACYCLOVIR HYDROLASE"/>
    <property type="match status" value="1"/>
</dbReference>
<organism evidence="2 3">
    <name type="scientific">Candidatus Defluviibacterium haderslevense</name>
    <dbReference type="NCBI Taxonomy" id="2981993"/>
    <lineage>
        <taxon>Bacteria</taxon>
        <taxon>Pseudomonadati</taxon>
        <taxon>Bacteroidota</taxon>
        <taxon>Saprospiria</taxon>
        <taxon>Saprospirales</taxon>
        <taxon>Saprospiraceae</taxon>
        <taxon>Candidatus Defluviibacterium</taxon>
    </lineage>
</organism>
<dbReference type="GO" id="GO:0017171">
    <property type="term" value="F:serine hydrolase activity"/>
    <property type="evidence" value="ECO:0007669"/>
    <property type="project" value="TreeGrafter"/>
</dbReference>
<dbReference type="EMBL" id="JADKFW010000005">
    <property type="protein sequence ID" value="MBK9717963.1"/>
    <property type="molecule type" value="Genomic_DNA"/>
</dbReference>
<dbReference type="Proteomes" id="UP000808349">
    <property type="component" value="Unassembled WGS sequence"/>
</dbReference>
<feature type="domain" description="AB hydrolase-1" evidence="1">
    <location>
        <begin position="58"/>
        <end position="165"/>
    </location>
</feature>
<name>A0A9D7S8Z9_9BACT</name>
<evidence type="ECO:0000313" key="3">
    <source>
        <dbReference type="Proteomes" id="UP000808349"/>
    </source>
</evidence>
<evidence type="ECO:0000259" key="1">
    <source>
        <dbReference type="Pfam" id="PF00561"/>
    </source>
</evidence>
<dbReference type="SUPFAM" id="SSF53474">
    <property type="entry name" value="alpha/beta-Hydrolases"/>
    <property type="match status" value="1"/>
</dbReference>
<reference evidence="2 3" key="1">
    <citation type="submission" date="2020-10" db="EMBL/GenBank/DDBJ databases">
        <title>Connecting structure to function with the recovery of over 1000 high-quality activated sludge metagenome-assembled genomes encoding full-length rRNA genes using long-read sequencing.</title>
        <authorList>
            <person name="Singleton C.M."/>
            <person name="Petriglieri F."/>
            <person name="Kristensen J.M."/>
            <person name="Kirkegaard R.H."/>
            <person name="Michaelsen T.Y."/>
            <person name="Andersen M.H."/>
            <person name="Karst S.M."/>
            <person name="Dueholm M.S."/>
            <person name="Nielsen P.H."/>
            <person name="Albertsen M."/>
        </authorList>
    </citation>
    <scope>NUCLEOTIDE SEQUENCE [LARGE SCALE GENOMIC DNA]</scope>
    <source>
        <strain evidence="2">Ribe_18-Q3-R11-54_BAT3C.373</strain>
    </source>
</reference>
<protein>
    <submittedName>
        <fullName evidence="2">Alpha/beta hydrolase</fullName>
    </submittedName>
</protein>
<dbReference type="AlphaFoldDB" id="A0A9D7S8Z9"/>